<feature type="transmembrane region" description="Helical" evidence="18">
    <location>
        <begin position="411"/>
        <end position="429"/>
    </location>
</feature>
<dbReference type="GO" id="GO:0042773">
    <property type="term" value="P:ATP synthesis coupled electron transport"/>
    <property type="evidence" value="ECO:0007669"/>
    <property type="project" value="InterPro"/>
</dbReference>
<comment type="subcellular location">
    <subcellularLocation>
        <location evidence="2">Mitochondrion inner membrane</location>
        <topology evidence="2">Multi-pass membrane protein</topology>
    </subcellularLocation>
</comment>
<keyword evidence="14 21" id="KW-0496">Mitochondrion</keyword>
<evidence type="ECO:0000256" key="2">
    <source>
        <dbReference type="ARBA" id="ARBA00004448"/>
    </source>
</evidence>
<feature type="transmembrane region" description="Helical" evidence="18">
    <location>
        <begin position="475"/>
        <end position="494"/>
    </location>
</feature>
<dbReference type="RefSeq" id="YP_009560364.1">
    <property type="nucleotide sequence ID" value="NC_041075.1"/>
</dbReference>
<evidence type="ECO:0000313" key="21">
    <source>
        <dbReference type="EMBL" id="QAA79728.1"/>
    </source>
</evidence>
<organism evidence="21">
    <name type="scientific">Dolichoderus sibiricus</name>
    <dbReference type="NCBI Taxonomy" id="609446"/>
    <lineage>
        <taxon>Eukaryota</taxon>
        <taxon>Metazoa</taxon>
        <taxon>Ecdysozoa</taxon>
        <taxon>Arthropoda</taxon>
        <taxon>Hexapoda</taxon>
        <taxon>Insecta</taxon>
        <taxon>Pterygota</taxon>
        <taxon>Neoptera</taxon>
        <taxon>Endopterygota</taxon>
        <taxon>Hymenoptera</taxon>
        <taxon>Apocrita</taxon>
        <taxon>Aculeata</taxon>
        <taxon>Formicoidea</taxon>
        <taxon>Formicidae</taxon>
        <taxon>Dolichoderinae</taxon>
        <taxon>Dolichoderus</taxon>
    </lineage>
</organism>
<sequence length="552" mass="65419">MFFIFMFLIFIMLMMVSMMMYFNDNGIMVEWLFMDLLSMNLEMYMMFDWVSLLFISLIMLISSLILLYSMEYMMSDKHMDRFVILVLLFILSMIMMIISPNVFSILFGWDGLGLISYCLIIYYHNYSSYNSGMVTVLCNRIGDVGLLMSIGLLMMNGSWNNFMMLDSSSTIIYMLVLAAITKSAQLPFSSWLPMAMAAPTPVSALVHSSTLVTAGIYLMIRFNKFLFIGNISMNLFFMSVFTMFMAGLMANFEFDLKKIIALSTLSQLGLMMMNLSLKLGMLSFFHLLTHAIFKSMLFMCAGIMIHLMNNNQDIRVYGSLNEFIPFTMMSFYIANLSLSGFPFLAGFYSKDFIMEMVYMNEVGYFMLIFIILSLMFTVMYSFRLFYYLFFYEMKFTSFIYIKENSLMNMSMMLLMIFSIISGSFLNWLFLYDLYLPYLNLYLKMITLFMCFISLLIIKIFMYLKYYYKYNYFIKYIMSSMWNLNYLMMIIYKPVINTSFNFYSNDMLWMEYSSRMIGLKFIVENMMFKMSTFKIFIFISLFMNMFLFIYMLI</sequence>
<keyword evidence="11 18" id="KW-1133">Transmembrane helix</keyword>
<evidence type="ECO:0000256" key="5">
    <source>
        <dbReference type="ARBA" id="ARBA00022448"/>
    </source>
</evidence>
<comment type="function">
    <text evidence="1">Core subunit of the mitochondrial membrane respiratory chain NADH dehydrogenase (Complex I) that is believed to belong to the minimal assembly required for catalysis. Complex I functions in the transfer of electrons from NADH to the respiratory chain. The immediate electron acceptor for the enzyme is believed to be ubiquinone.</text>
</comment>
<evidence type="ECO:0000256" key="14">
    <source>
        <dbReference type="ARBA" id="ARBA00023128"/>
    </source>
</evidence>
<keyword evidence="8" id="KW-0999">Mitochondrion inner membrane</keyword>
<dbReference type="InterPro" id="IPR010934">
    <property type="entry name" value="NADH_DH_su5_C"/>
</dbReference>
<dbReference type="PANTHER" id="PTHR42829:SF2">
    <property type="entry name" value="NADH-UBIQUINONE OXIDOREDUCTASE CHAIN 5"/>
    <property type="match status" value="1"/>
</dbReference>
<keyword evidence="7 18" id="KW-0812">Transmembrane</keyword>
<evidence type="ECO:0000256" key="1">
    <source>
        <dbReference type="ARBA" id="ARBA00003257"/>
    </source>
</evidence>
<dbReference type="GO" id="GO:0015990">
    <property type="term" value="P:electron transport coupled proton transport"/>
    <property type="evidence" value="ECO:0007669"/>
    <property type="project" value="TreeGrafter"/>
</dbReference>
<feature type="transmembrane region" description="Helical" evidence="18">
    <location>
        <begin position="137"/>
        <end position="156"/>
    </location>
</feature>
<evidence type="ECO:0000256" key="17">
    <source>
        <dbReference type="ARBA" id="ARBA00049551"/>
    </source>
</evidence>
<keyword evidence="5" id="KW-0813">Transport</keyword>
<feature type="transmembrane region" description="Helical" evidence="18">
    <location>
        <begin position="162"/>
        <end position="181"/>
    </location>
</feature>
<dbReference type="EC" id="7.1.1.2" evidence="3"/>
<feature type="transmembrane region" description="Helical" evidence="18">
    <location>
        <begin position="364"/>
        <end position="390"/>
    </location>
</feature>
<dbReference type="GO" id="GO:0005743">
    <property type="term" value="C:mitochondrial inner membrane"/>
    <property type="evidence" value="ECO:0007669"/>
    <property type="project" value="UniProtKB-SubCell"/>
</dbReference>
<evidence type="ECO:0000256" key="11">
    <source>
        <dbReference type="ARBA" id="ARBA00022989"/>
    </source>
</evidence>
<gene>
    <name evidence="21" type="primary">ND5</name>
</gene>
<feature type="transmembrane region" description="Helical" evidence="18">
    <location>
        <begin position="82"/>
        <end position="99"/>
    </location>
</feature>
<dbReference type="GeneID" id="39330626"/>
<feature type="domain" description="NADH dehydrogenase subunit 5 C-terminal" evidence="20">
    <location>
        <begin position="380"/>
        <end position="550"/>
    </location>
</feature>
<evidence type="ECO:0000259" key="19">
    <source>
        <dbReference type="Pfam" id="PF00361"/>
    </source>
</evidence>
<geneLocation type="mitochondrion" evidence="21"/>
<dbReference type="Pfam" id="PF00361">
    <property type="entry name" value="Proton_antipo_M"/>
    <property type="match status" value="1"/>
</dbReference>
<dbReference type="GO" id="GO:0003954">
    <property type="term" value="F:NADH dehydrogenase activity"/>
    <property type="evidence" value="ECO:0007669"/>
    <property type="project" value="TreeGrafter"/>
</dbReference>
<keyword evidence="12" id="KW-0520">NAD</keyword>
<keyword evidence="6" id="KW-0679">Respiratory chain</keyword>
<accession>A0A3R5SIU0</accession>
<feature type="transmembrane region" description="Helical" evidence="18">
    <location>
        <begin position="43"/>
        <end position="70"/>
    </location>
</feature>
<evidence type="ECO:0000256" key="18">
    <source>
        <dbReference type="SAM" id="Phobius"/>
    </source>
</evidence>
<dbReference type="AlphaFoldDB" id="A0A3R5SIU0"/>
<evidence type="ECO:0000256" key="16">
    <source>
        <dbReference type="ARBA" id="ARBA00031027"/>
    </source>
</evidence>
<name>A0A3R5SIU0_9HYME</name>
<evidence type="ECO:0000256" key="4">
    <source>
        <dbReference type="ARBA" id="ARBA00021096"/>
    </source>
</evidence>
<protein>
    <recommendedName>
        <fullName evidence="4">NADH-ubiquinone oxidoreductase chain 5</fullName>
        <ecNumber evidence="3">7.1.1.2</ecNumber>
    </recommendedName>
    <alternativeName>
        <fullName evidence="16">NADH dehydrogenase subunit 5</fullName>
    </alternativeName>
</protein>
<evidence type="ECO:0000256" key="6">
    <source>
        <dbReference type="ARBA" id="ARBA00022660"/>
    </source>
</evidence>
<reference evidence="21" key="1">
    <citation type="submission" date="2018-08" db="EMBL/GenBank/DDBJ databases">
        <title>The complete mitochondrial genome of Siberian odorous ant, Dolichoderus sibiricus Emery, 1889 (Hymenoptera: Formicidae).</title>
        <authorList>
            <person name="Park J."/>
            <person name="Kwon W."/>
            <person name="Park J."/>
        </authorList>
    </citation>
    <scope>NUCLEOTIDE SEQUENCE</scope>
</reference>
<evidence type="ECO:0000256" key="7">
    <source>
        <dbReference type="ARBA" id="ARBA00022692"/>
    </source>
</evidence>
<feature type="transmembrane region" description="Helical" evidence="18">
    <location>
        <begin position="5"/>
        <end position="23"/>
    </location>
</feature>
<evidence type="ECO:0000256" key="3">
    <source>
        <dbReference type="ARBA" id="ARBA00012944"/>
    </source>
</evidence>
<dbReference type="InterPro" id="IPR001750">
    <property type="entry name" value="ND/Mrp_TM"/>
</dbReference>
<dbReference type="EMBL" id="MH719017">
    <property type="protein sequence ID" value="QAA79728.1"/>
    <property type="molecule type" value="Genomic_DNA"/>
</dbReference>
<feature type="domain" description="NADH:quinone oxidoreductase/Mrp antiporter transmembrane" evidence="19">
    <location>
        <begin position="99"/>
        <end position="375"/>
    </location>
</feature>
<proteinExistence type="predicted"/>
<keyword evidence="15 18" id="KW-0472">Membrane</keyword>
<keyword evidence="10" id="KW-0249">Electron transport</keyword>
<keyword evidence="9" id="KW-1278">Translocase</keyword>
<dbReference type="CTD" id="4540"/>
<evidence type="ECO:0000259" key="20">
    <source>
        <dbReference type="Pfam" id="PF06455"/>
    </source>
</evidence>
<feature type="transmembrane region" description="Helical" evidence="18">
    <location>
        <begin position="320"/>
        <end position="344"/>
    </location>
</feature>
<evidence type="ECO:0000256" key="13">
    <source>
        <dbReference type="ARBA" id="ARBA00023075"/>
    </source>
</evidence>
<feature type="transmembrane region" description="Helical" evidence="18">
    <location>
        <begin position="534"/>
        <end position="551"/>
    </location>
</feature>
<evidence type="ECO:0000256" key="9">
    <source>
        <dbReference type="ARBA" id="ARBA00022967"/>
    </source>
</evidence>
<feature type="transmembrane region" description="Helical" evidence="18">
    <location>
        <begin position="105"/>
        <end position="125"/>
    </location>
</feature>
<comment type="catalytic activity">
    <reaction evidence="17">
        <text>a ubiquinone + NADH + 5 H(+)(in) = a ubiquinol + NAD(+) + 4 H(+)(out)</text>
        <dbReference type="Rhea" id="RHEA:29091"/>
        <dbReference type="Rhea" id="RHEA-COMP:9565"/>
        <dbReference type="Rhea" id="RHEA-COMP:9566"/>
        <dbReference type="ChEBI" id="CHEBI:15378"/>
        <dbReference type="ChEBI" id="CHEBI:16389"/>
        <dbReference type="ChEBI" id="CHEBI:17976"/>
        <dbReference type="ChEBI" id="CHEBI:57540"/>
        <dbReference type="ChEBI" id="CHEBI:57945"/>
        <dbReference type="EC" id="7.1.1.2"/>
    </reaction>
</comment>
<evidence type="ECO:0000256" key="12">
    <source>
        <dbReference type="ARBA" id="ARBA00023027"/>
    </source>
</evidence>
<dbReference type="PRINTS" id="PR01434">
    <property type="entry name" value="NADHDHGNASE5"/>
</dbReference>
<dbReference type="Pfam" id="PF06455">
    <property type="entry name" value="NADH5_C"/>
    <property type="match status" value="1"/>
</dbReference>
<evidence type="ECO:0000256" key="8">
    <source>
        <dbReference type="ARBA" id="ARBA00022792"/>
    </source>
</evidence>
<dbReference type="GO" id="GO:0008137">
    <property type="term" value="F:NADH dehydrogenase (ubiquinone) activity"/>
    <property type="evidence" value="ECO:0007669"/>
    <property type="project" value="UniProtKB-EC"/>
</dbReference>
<evidence type="ECO:0000256" key="10">
    <source>
        <dbReference type="ARBA" id="ARBA00022982"/>
    </source>
</evidence>
<dbReference type="InterPro" id="IPR003945">
    <property type="entry name" value="NU5C-like"/>
</dbReference>
<keyword evidence="13" id="KW-0830">Ubiquinone</keyword>
<feature type="transmembrane region" description="Helical" evidence="18">
    <location>
        <begin position="441"/>
        <end position="463"/>
    </location>
</feature>
<feature type="transmembrane region" description="Helical" evidence="18">
    <location>
        <begin position="283"/>
        <end position="308"/>
    </location>
</feature>
<feature type="transmembrane region" description="Helical" evidence="18">
    <location>
        <begin position="226"/>
        <end position="247"/>
    </location>
</feature>
<evidence type="ECO:0000256" key="15">
    <source>
        <dbReference type="ARBA" id="ARBA00023136"/>
    </source>
</evidence>
<dbReference type="PANTHER" id="PTHR42829">
    <property type="entry name" value="NADH-UBIQUINONE OXIDOREDUCTASE CHAIN 5"/>
    <property type="match status" value="1"/>
</dbReference>